<protein>
    <recommendedName>
        <fullName evidence="5">RNase H type-1 domain-containing protein</fullName>
    </recommendedName>
</protein>
<feature type="domain" description="Reverse transcriptase zinc-binding" evidence="2">
    <location>
        <begin position="54"/>
        <end position="144"/>
    </location>
</feature>
<organism evidence="3 4">
    <name type="scientific">Arabidopsis arenosa</name>
    <name type="common">Sand rock-cress</name>
    <name type="synonym">Cardaminopsis arenosa</name>
    <dbReference type="NCBI Taxonomy" id="38785"/>
    <lineage>
        <taxon>Eukaryota</taxon>
        <taxon>Viridiplantae</taxon>
        <taxon>Streptophyta</taxon>
        <taxon>Embryophyta</taxon>
        <taxon>Tracheophyta</taxon>
        <taxon>Spermatophyta</taxon>
        <taxon>Magnoliopsida</taxon>
        <taxon>eudicotyledons</taxon>
        <taxon>Gunneridae</taxon>
        <taxon>Pentapetalae</taxon>
        <taxon>rosids</taxon>
        <taxon>malvids</taxon>
        <taxon>Brassicales</taxon>
        <taxon>Brassicaceae</taxon>
        <taxon>Camelineae</taxon>
        <taxon>Arabidopsis</taxon>
    </lineage>
</organism>
<dbReference type="InterPro" id="IPR002156">
    <property type="entry name" value="RNaseH_domain"/>
</dbReference>
<dbReference type="InterPro" id="IPR052929">
    <property type="entry name" value="RNase_H-like_EbsB-rel"/>
</dbReference>
<accession>A0A8S1ZFI1</accession>
<evidence type="ECO:0000313" key="3">
    <source>
        <dbReference type="EMBL" id="CAE5958563.1"/>
    </source>
</evidence>
<evidence type="ECO:0000259" key="2">
    <source>
        <dbReference type="Pfam" id="PF13966"/>
    </source>
</evidence>
<dbReference type="InterPro" id="IPR036397">
    <property type="entry name" value="RNaseH_sf"/>
</dbReference>
<evidence type="ECO:0000313" key="4">
    <source>
        <dbReference type="Proteomes" id="UP000682877"/>
    </source>
</evidence>
<dbReference type="CDD" id="cd06222">
    <property type="entry name" value="RNase_H_like"/>
    <property type="match status" value="1"/>
</dbReference>
<dbReference type="GO" id="GO:0003676">
    <property type="term" value="F:nucleic acid binding"/>
    <property type="evidence" value="ECO:0007669"/>
    <property type="project" value="InterPro"/>
</dbReference>
<dbReference type="AlphaFoldDB" id="A0A8S1ZFI1"/>
<proteinExistence type="predicted"/>
<dbReference type="Pfam" id="PF13456">
    <property type="entry name" value="RVT_3"/>
    <property type="match status" value="1"/>
</dbReference>
<dbReference type="InterPro" id="IPR026960">
    <property type="entry name" value="RVT-Znf"/>
</dbReference>
<dbReference type="PANTHER" id="PTHR47074:SF49">
    <property type="entry name" value="POLYNUCLEOTIDYL TRANSFERASE, RIBONUCLEASE H-LIKE SUPERFAMILY PROTEIN"/>
    <property type="match status" value="1"/>
</dbReference>
<evidence type="ECO:0008006" key="5">
    <source>
        <dbReference type="Google" id="ProtNLM"/>
    </source>
</evidence>
<dbReference type="Proteomes" id="UP000682877">
    <property type="component" value="Chromosome 1"/>
</dbReference>
<dbReference type="PANTHER" id="PTHR47074">
    <property type="entry name" value="BNAC02G40300D PROTEIN"/>
    <property type="match status" value="1"/>
</dbReference>
<name>A0A8S1ZFI1_ARAAE</name>
<sequence>MLVKELLCPTTNQWDPVAIRRHLPQYEDSIRSISTSSLRLQDSLIWLPEKSGLYTTKSGYHLARNSPVLTSTSIHAFNWNKSIWQIKAAPKIKNFLWKASSGALSLGSNLAKRGLMAAWSCKRCGEREDELHLFLDCPFAKSVWDAAPMQVQFSAVRVQNFQSLLTKALQSLSLPPTGLFLSPLAPWLLWNLWKARNYLIFEDRHFSAKDIIIKSLTEAKAWQAAQLSLPKQSTTKAVQGARQENTEAVKCFVDAAWHATTGVCGQGWIIYDPSGNAPLRFSDSQHFVASALTAEALALRNALLTIKNDPRLATITSLEMFSDSQTLISALKSKASSKELKAILLDITCLSESFSSIAFNFIPRLDNVVADSIAKSALLAANSSSSYGV</sequence>
<dbReference type="EMBL" id="LR999451">
    <property type="protein sequence ID" value="CAE5958563.1"/>
    <property type="molecule type" value="Genomic_DNA"/>
</dbReference>
<evidence type="ECO:0000259" key="1">
    <source>
        <dbReference type="Pfam" id="PF13456"/>
    </source>
</evidence>
<dbReference type="GO" id="GO:0004523">
    <property type="term" value="F:RNA-DNA hybrid ribonuclease activity"/>
    <property type="evidence" value="ECO:0007669"/>
    <property type="project" value="InterPro"/>
</dbReference>
<dbReference type="SUPFAM" id="SSF53098">
    <property type="entry name" value="Ribonuclease H-like"/>
    <property type="match status" value="1"/>
</dbReference>
<keyword evidence="4" id="KW-1185">Reference proteome</keyword>
<dbReference type="InterPro" id="IPR012337">
    <property type="entry name" value="RNaseH-like_sf"/>
</dbReference>
<reference evidence="3" key="1">
    <citation type="submission" date="2021-01" db="EMBL/GenBank/DDBJ databases">
        <authorList>
            <person name="Bezrukov I."/>
        </authorList>
    </citation>
    <scope>NUCLEOTIDE SEQUENCE</scope>
</reference>
<dbReference type="InterPro" id="IPR044730">
    <property type="entry name" value="RNase_H-like_dom_plant"/>
</dbReference>
<gene>
    <name evidence="3" type="ORF">AARE701A_LOCUS2152</name>
</gene>
<dbReference type="Pfam" id="PF13966">
    <property type="entry name" value="zf-RVT"/>
    <property type="match status" value="1"/>
</dbReference>
<dbReference type="Gene3D" id="3.30.420.10">
    <property type="entry name" value="Ribonuclease H-like superfamily/Ribonuclease H"/>
    <property type="match status" value="1"/>
</dbReference>
<feature type="domain" description="RNase H type-1" evidence="1">
    <location>
        <begin position="253"/>
        <end position="377"/>
    </location>
</feature>